<accession>A0ABQ1WYS9</accession>
<name>A0ABQ1WYS9_9BACT</name>
<protein>
    <recommendedName>
        <fullName evidence="3">STAS/SEC14 domain-containing protein</fullName>
    </recommendedName>
</protein>
<sequence length="137" mass="15409">MQELKTPLGRVYLTVETDHDNQWIRVNWQGYLTADSIQEGAKAYTAALAKAGFSCVLNDTRAVRGPWDHSMDWVINEWAPNAAAAGMRYFALISTPETLADGSAANFYAQLKAFHAEVFDNTEEAEQWLRRVCPPEK</sequence>
<gene>
    <name evidence="1" type="ORF">GCM10011378_29590</name>
</gene>
<reference evidence="2" key="1">
    <citation type="journal article" date="2019" name="Int. J. Syst. Evol. Microbiol.">
        <title>The Global Catalogue of Microorganisms (GCM) 10K type strain sequencing project: providing services to taxonomists for standard genome sequencing and annotation.</title>
        <authorList>
            <consortium name="The Broad Institute Genomics Platform"/>
            <consortium name="The Broad Institute Genome Sequencing Center for Infectious Disease"/>
            <person name="Wu L."/>
            <person name="Ma J."/>
        </authorList>
    </citation>
    <scope>NUCLEOTIDE SEQUENCE [LARGE SCALE GENOMIC DNA]</scope>
    <source>
        <strain evidence="2">CGMCC 1.12990</strain>
    </source>
</reference>
<evidence type="ECO:0000313" key="1">
    <source>
        <dbReference type="EMBL" id="GGG51456.1"/>
    </source>
</evidence>
<keyword evidence="2" id="KW-1185">Reference proteome</keyword>
<evidence type="ECO:0008006" key="3">
    <source>
        <dbReference type="Google" id="ProtNLM"/>
    </source>
</evidence>
<dbReference type="Proteomes" id="UP000601361">
    <property type="component" value="Unassembled WGS sequence"/>
</dbReference>
<evidence type="ECO:0000313" key="2">
    <source>
        <dbReference type="Proteomes" id="UP000601361"/>
    </source>
</evidence>
<organism evidence="1 2">
    <name type="scientific">Hymenobacter glacieicola</name>
    <dbReference type="NCBI Taxonomy" id="1562124"/>
    <lineage>
        <taxon>Bacteria</taxon>
        <taxon>Pseudomonadati</taxon>
        <taxon>Bacteroidota</taxon>
        <taxon>Cytophagia</taxon>
        <taxon>Cytophagales</taxon>
        <taxon>Hymenobacteraceae</taxon>
        <taxon>Hymenobacter</taxon>
    </lineage>
</organism>
<dbReference type="EMBL" id="BMGS01000007">
    <property type="protein sequence ID" value="GGG51456.1"/>
    <property type="molecule type" value="Genomic_DNA"/>
</dbReference>
<proteinExistence type="predicted"/>
<comment type="caution">
    <text evidence="1">The sequence shown here is derived from an EMBL/GenBank/DDBJ whole genome shotgun (WGS) entry which is preliminary data.</text>
</comment>